<gene>
    <name evidence="3" type="ORF">HMPREF9473_01612</name>
</gene>
<comment type="caution">
    <text evidence="3">The sequence shown here is derived from an EMBL/GenBank/DDBJ whole genome shotgun (WGS) entry which is preliminary data.</text>
</comment>
<proteinExistence type="predicted"/>
<dbReference type="RefSeq" id="WP_006779597.1">
    <property type="nucleotide sequence ID" value="NZ_CP040506.1"/>
</dbReference>
<accession>G5IDN5</accession>
<keyword evidence="2" id="KW-0812">Transmembrane</keyword>
<organism evidence="3 4">
    <name type="scientific">Hungatella hathewayi WAL-18680</name>
    <dbReference type="NCBI Taxonomy" id="742737"/>
    <lineage>
        <taxon>Bacteria</taxon>
        <taxon>Bacillati</taxon>
        <taxon>Bacillota</taxon>
        <taxon>Clostridia</taxon>
        <taxon>Lachnospirales</taxon>
        <taxon>Lachnospiraceae</taxon>
        <taxon>Hungatella</taxon>
    </lineage>
</organism>
<sequence length="199" mass="21283">MTNGEMREEGERPGSRGAGAPARRGGSRRIGGFLLLLLAVCCAAGAAGGVYLSRRNAQEEPPQGLVYEANVVSGDIPGKSREERQREMDSLVEEGMLAMSMNITPSGKVSGGDRGINWLIENPSNQGKLIRVEITRDDTGEKIYETGAIRPGNYVESAPLDAELPAGVYECTAVFFAYGEETEAFIGQAAVKLTLTLQE</sequence>
<evidence type="ECO:0000256" key="1">
    <source>
        <dbReference type="SAM" id="MobiDB-lite"/>
    </source>
</evidence>
<name>G5IDN5_9FIRM</name>
<keyword evidence="4" id="KW-1185">Reference proteome</keyword>
<dbReference type="HOGENOM" id="CLU_098580_1_0_9"/>
<dbReference type="OrthoDB" id="2087872at2"/>
<evidence type="ECO:0000313" key="4">
    <source>
        <dbReference type="Proteomes" id="UP000005384"/>
    </source>
</evidence>
<feature type="transmembrane region" description="Helical" evidence="2">
    <location>
        <begin position="33"/>
        <end position="52"/>
    </location>
</feature>
<protein>
    <submittedName>
        <fullName evidence="3">Uncharacterized protein</fullName>
    </submittedName>
</protein>
<dbReference type="EMBL" id="ADLN01000023">
    <property type="protein sequence ID" value="EHI60403.1"/>
    <property type="molecule type" value="Genomic_DNA"/>
</dbReference>
<dbReference type="AlphaFoldDB" id="G5IDN5"/>
<dbReference type="PATRIC" id="fig|742737.3.peg.1635"/>
<feature type="compositionally biased region" description="Basic and acidic residues" evidence="1">
    <location>
        <begin position="1"/>
        <end position="14"/>
    </location>
</feature>
<feature type="region of interest" description="Disordered" evidence="1">
    <location>
        <begin position="1"/>
        <end position="25"/>
    </location>
</feature>
<dbReference type="Proteomes" id="UP000005384">
    <property type="component" value="Unassembled WGS sequence"/>
</dbReference>
<evidence type="ECO:0000256" key="2">
    <source>
        <dbReference type="SAM" id="Phobius"/>
    </source>
</evidence>
<keyword evidence="2" id="KW-0472">Membrane</keyword>
<reference evidence="3 4" key="1">
    <citation type="submission" date="2011-08" db="EMBL/GenBank/DDBJ databases">
        <title>The Genome Sequence of Clostridium hathewayi WAL-18680.</title>
        <authorList>
            <consortium name="The Broad Institute Genome Sequencing Platform"/>
            <person name="Earl A."/>
            <person name="Ward D."/>
            <person name="Feldgarden M."/>
            <person name="Gevers D."/>
            <person name="Finegold S.M."/>
            <person name="Summanen P.H."/>
            <person name="Molitoris D.R."/>
            <person name="Song M."/>
            <person name="Daigneault M."/>
            <person name="Allen-Vercoe E."/>
            <person name="Young S.K."/>
            <person name="Zeng Q."/>
            <person name="Gargeya S."/>
            <person name="Fitzgerald M."/>
            <person name="Haas B."/>
            <person name="Abouelleil A."/>
            <person name="Alvarado L."/>
            <person name="Arachchi H.M."/>
            <person name="Berlin A."/>
            <person name="Brown A."/>
            <person name="Chapman S.B."/>
            <person name="Chen Z."/>
            <person name="Dunbar C."/>
            <person name="Freedman E."/>
            <person name="Gearin G."/>
            <person name="Gellesch M."/>
            <person name="Goldberg J."/>
            <person name="Griggs A."/>
            <person name="Gujja S."/>
            <person name="Heiman D."/>
            <person name="Howarth C."/>
            <person name="Larson L."/>
            <person name="Lui A."/>
            <person name="MacDonald P.J.P."/>
            <person name="Montmayeur A."/>
            <person name="Murphy C."/>
            <person name="Neiman D."/>
            <person name="Pearson M."/>
            <person name="Priest M."/>
            <person name="Roberts A."/>
            <person name="Saif S."/>
            <person name="Shea T."/>
            <person name="Shenoy N."/>
            <person name="Sisk P."/>
            <person name="Stolte C."/>
            <person name="Sykes S."/>
            <person name="Wortman J."/>
            <person name="Nusbaum C."/>
            <person name="Birren B."/>
        </authorList>
    </citation>
    <scope>NUCLEOTIDE SEQUENCE [LARGE SCALE GENOMIC DNA]</scope>
    <source>
        <strain evidence="3 4">WAL-18680</strain>
    </source>
</reference>
<evidence type="ECO:0000313" key="3">
    <source>
        <dbReference type="EMBL" id="EHI60403.1"/>
    </source>
</evidence>
<keyword evidence="2" id="KW-1133">Transmembrane helix</keyword>